<dbReference type="SUPFAM" id="SSF81321">
    <property type="entry name" value="Family A G protein-coupled receptor-like"/>
    <property type="match status" value="1"/>
</dbReference>
<feature type="transmembrane region" description="Helical" evidence="9">
    <location>
        <begin position="51"/>
        <end position="76"/>
    </location>
</feature>
<dbReference type="PRINTS" id="PR00237">
    <property type="entry name" value="GPCRRHODOPSN"/>
</dbReference>
<dbReference type="InterPro" id="IPR052477">
    <property type="entry name" value="Orphan_GPCR1"/>
</dbReference>
<gene>
    <name evidence="11" type="ORF">NDU88_011478</name>
</gene>
<organism evidence="11 12">
    <name type="scientific">Pleurodeles waltl</name>
    <name type="common">Iberian ribbed newt</name>
    <dbReference type="NCBI Taxonomy" id="8319"/>
    <lineage>
        <taxon>Eukaryota</taxon>
        <taxon>Metazoa</taxon>
        <taxon>Chordata</taxon>
        <taxon>Craniata</taxon>
        <taxon>Vertebrata</taxon>
        <taxon>Euteleostomi</taxon>
        <taxon>Amphibia</taxon>
        <taxon>Batrachia</taxon>
        <taxon>Caudata</taxon>
        <taxon>Salamandroidea</taxon>
        <taxon>Salamandridae</taxon>
        <taxon>Pleurodelinae</taxon>
        <taxon>Pleurodeles</taxon>
    </lineage>
</organism>
<evidence type="ECO:0000256" key="4">
    <source>
        <dbReference type="ARBA" id="ARBA00022989"/>
    </source>
</evidence>
<sequence>MSLSDLAYKGPGPTHTFGCHCTKHQKKVYFIESIVTIAVFWKGKLDLSKSIIFYLVALAVANFLLILVVTVFRDIFYFYVNISLWWPRPSCGVSNWIYFTCVYSLTWLTVAFTFDRYVIVCCSKLKLVYCTAKTTQRVILCVYTGAFLMAMPTFFIYVPVPTVGPNGTSKDICTIRKDLNKIPILSVYDHFQTTVWIVIPLVSLMLTNGLTVWNIVITTRVRQGLKSAVATKRQDDPEMARRRRSIMLLALITISFLGHWLPKMIIKVVERLTYPPVNRYNFYHPVNVVRMLANMLIVLSSFSNMCIYALTIEKFRKELIRGAKSVISAVCKPPQPPSLKNVEIFTT</sequence>
<feature type="domain" description="G-protein coupled receptors family 1 profile" evidence="10">
    <location>
        <begin position="32"/>
        <end position="308"/>
    </location>
</feature>
<feature type="transmembrane region" description="Helical" evidence="9">
    <location>
        <begin position="289"/>
        <end position="311"/>
    </location>
</feature>
<comment type="subcellular location">
    <subcellularLocation>
        <location evidence="1">Cell membrane</location>
        <topology evidence="1">Multi-pass membrane protein</topology>
    </subcellularLocation>
</comment>
<evidence type="ECO:0000256" key="7">
    <source>
        <dbReference type="ARBA" id="ARBA00023170"/>
    </source>
</evidence>
<dbReference type="Gene3D" id="1.20.1070.10">
    <property type="entry name" value="Rhodopsin 7-helix transmembrane proteins"/>
    <property type="match status" value="1"/>
</dbReference>
<dbReference type="PROSITE" id="PS50262">
    <property type="entry name" value="G_PROTEIN_RECEP_F1_2"/>
    <property type="match status" value="1"/>
</dbReference>
<evidence type="ECO:0000259" key="10">
    <source>
        <dbReference type="PROSITE" id="PS50262"/>
    </source>
</evidence>
<dbReference type="GO" id="GO:0004930">
    <property type="term" value="F:G protein-coupled receptor activity"/>
    <property type="evidence" value="ECO:0007669"/>
    <property type="project" value="UniProtKB-KW"/>
</dbReference>
<evidence type="ECO:0000313" key="11">
    <source>
        <dbReference type="EMBL" id="KAJ1158805.1"/>
    </source>
</evidence>
<dbReference type="EMBL" id="JANPWB010000009">
    <property type="protein sequence ID" value="KAJ1158805.1"/>
    <property type="molecule type" value="Genomic_DNA"/>
</dbReference>
<comment type="caution">
    <text evidence="11">The sequence shown here is derived from an EMBL/GenBank/DDBJ whole genome shotgun (WGS) entry which is preliminary data.</text>
</comment>
<dbReference type="AlphaFoldDB" id="A0AAV7S3R0"/>
<dbReference type="Proteomes" id="UP001066276">
    <property type="component" value="Chromosome 5"/>
</dbReference>
<evidence type="ECO:0000256" key="3">
    <source>
        <dbReference type="ARBA" id="ARBA00022692"/>
    </source>
</evidence>
<keyword evidence="5" id="KW-0297">G-protein coupled receptor</keyword>
<evidence type="ECO:0000256" key="2">
    <source>
        <dbReference type="ARBA" id="ARBA00022475"/>
    </source>
</evidence>
<feature type="transmembrane region" description="Helical" evidence="9">
    <location>
        <begin position="96"/>
        <end position="118"/>
    </location>
</feature>
<keyword evidence="8" id="KW-0807">Transducer</keyword>
<keyword evidence="3 9" id="KW-0812">Transmembrane</keyword>
<evidence type="ECO:0000313" key="12">
    <source>
        <dbReference type="Proteomes" id="UP001066276"/>
    </source>
</evidence>
<dbReference type="GO" id="GO:0005886">
    <property type="term" value="C:plasma membrane"/>
    <property type="evidence" value="ECO:0007669"/>
    <property type="project" value="UniProtKB-SubCell"/>
</dbReference>
<evidence type="ECO:0000256" key="9">
    <source>
        <dbReference type="SAM" id="Phobius"/>
    </source>
</evidence>
<evidence type="ECO:0000256" key="6">
    <source>
        <dbReference type="ARBA" id="ARBA00023136"/>
    </source>
</evidence>
<evidence type="ECO:0000256" key="8">
    <source>
        <dbReference type="ARBA" id="ARBA00023224"/>
    </source>
</evidence>
<feature type="transmembrane region" description="Helical" evidence="9">
    <location>
        <begin position="246"/>
        <end position="269"/>
    </location>
</feature>
<keyword evidence="12" id="KW-1185">Reference proteome</keyword>
<keyword evidence="2" id="KW-1003">Cell membrane</keyword>
<proteinExistence type="predicted"/>
<dbReference type="PANTHER" id="PTHR46272">
    <property type="entry name" value="G_PROTEIN_RECEP_F1_2 DOMAIN-CONTAINING PROTEIN"/>
    <property type="match status" value="1"/>
</dbReference>
<accession>A0AAV7S3R0</accession>
<name>A0AAV7S3R0_PLEWA</name>
<dbReference type="InterPro" id="IPR017452">
    <property type="entry name" value="GPCR_Rhodpsn_7TM"/>
</dbReference>
<evidence type="ECO:0000256" key="5">
    <source>
        <dbReference type="ARBA" id="ARBA00023040"/>
    </source>
</evidence>
<evidence type="ECO:0000256" key="1">
    <source>
        <dbReference type="ARBA" id="ARBA00004651"/>
    </source>
</evidence>
<dbReference type="PANTHER" id="PTHR46272:SF6">
    <property type="entry name" value="G-PROTEIN COUPLED RECEPTOR 139-RELATED"/>
    <property type="match status" value="1"/>
</dbReference>
<reference evidence="11" key="1">
    <citation type="journal article" date="2022" name="bioRxiv">
        <title>Sequencing and chromosome-scale assembly of the giantPleurodeles waltlgenome.</title>
        <authorList>
            <person name="Brown T."/>
            <person name="Elewa A."/>
            <person name="Iarovenko S."/>
            <person name="Subramanian E."/>
            <person name="Araus A.J."/>
            <person name="Petzold A."/>
            <person name="Susuki M."/>
            <person name="Suzuki K.-i.T."/>
            <person name="Hayashi T."/>
            <person name="Toyoda A."/>
            <person name="Oliveira C."/>
            <person name="Osipova E."/>
            <person name="Leigh N.D."/>
            <person name="Simon A."/>
            <person name="Yun M.H."/>
        </authorList>
    </citation>
    <scope>NUCLEOTIDE SEQUENCE</scope>
    <source>
        <strain evidence="11">20211129_DDA</strain>
        <tissue evidence="11">Liver</tissue>
    </source>
</reference>
<feature type="transmembrane region" description="Helical" evidence="9">
    <location>
        <begin position="195"/>
        <end position="217"/>
    </location>
</feature>
<keyword evidence="6 9" id="KW-0472">Membrane</keyword>
<protein>
    <recommendedName>
        <fullName evidence="10">G-protein coupled receptors family 1 profile domain-containing protein</fullName>
    </recommendedName>
</protein>
<feature type="transmembrane region" description="Helical" evidence="9">
    <location>
        <begin position="138"/>
        <end position="158"/>
    </location>
</feature>
<keyword evidence="7" id="KW-0675">Receptor</keyword>
<dbReference type="Pfam" id="PF00001">
    <property type="entry name" value="7tm_1"/>
    <property type="match status" value="1"/>
</dbReference>
<dbReference type="InterPro" id="IPR000276">
    <property type="entry name" value="GPCR_Rhodpsn"/>
</dbReference>
<keyword evidence="4 9" id="KW-1133">Transmembrane helix</keyword>